<proteinExistence type="predicted"/>
<protein>
    <recommendedName>
        <fullName evidence="3">Lipoprotein</fullName>
    </recommendedName>
</protein>
<dbReference type="Proteomes" id="UP000509379">
    <property type="component" value="Segment"/>
</dbReference>
<dbReference type="EMBL" id="MT536174">
    <property type="protein sequence ID" value="QKW95603.1"/>
    <property type="molecule type" value="Genomic_DNA"/>
</dbReference>
<evidence type="ECO:0000313" key="1">
    <source>
        <dbReference type="EMBL" id="QKW95603.1"/>
    </source>
</evidence>
<organism evidence="1 2">
    <name type="scientific">Stenotrophomonas phage vB_SmaS-AXL_3</name>
    <dbReference type="NCBI Taxonomy" id="2740427"/>
    <lineage>
        <taxon>Viruses</taxon>
        <taxon>Duplodnaviria</taxon>
        <taxon>Heunggongvirae</taxon>
        <taxon>Uroviricota</taxon>
        <taxon>Caudoviricetes</taxon>
        <taxon>Axeltriavirus</taxon>
        <taxon>Axeltriavirus AXL3</taxon>
    </lineage>
</organism>
<name>A0A7D5BU46_9CAUD</name>
<sequence>MNLKLLLVLCALCLTAGCAHSVKDGSPASDLDALETTVSRDLQTRRLPNGKEYCAELAKTEDQQDACMGDLEDGFFQSNRDKERALRSLRNGLERIRQARNPCGLFDLECRRRKKALTQP</sequence>
<accession>A0A7D5BU46</accession>
<gene>
    <name evidence="1" type="ORF">AXL3_26</name>
</gene>
<evidence type="ECO:0008006" key="3">
    <source>
        <dbReference type="Google" id="ProtNLM"/>
    </source>
</evidence>
<dbReference type="PROSITE" id="PS51257">
    <property type="entry name" value="PROKAR_LIPOPROTEIN"/>
    <property type="match status" value="1"/>
</dbReference>
<evidence type="ECO:0000313" key="2">
    <source>
        <dbReference type="Proteomes" id="UP000509379"/>
    </source>
</evidence>
<keyword evidence="2" id="KW-1185">Reference proteome</keyword>
<reference evidence="1" key="1">
    <citation type="submission" date="2020-05" db="EMBL/GenBank/DDBJ databases">
        <title>Isolation and characterization of the novel bacteriophage AXL3 against Stenotrophomonas maltophilia.</title>
        <authorList>
            <person name="McCutcheon J.G."/>
            <person name="Lin A."/>
            <person name="Dennis J."/>
        </authorList>
    </citation>
    <scope>NUCLEOTIDE SEQUENCE [LARGE SCALE GENOMIC DNA]</scope>
</reference>